<protein>
    <recommendedName>
        <fullName evidence="3">TupA-like ATPgrasp</fullName>
    </recommendedName>
</protein>
<accession>A0A1B7ZCE6</accession>
<dbReference type="OrthoDB" id="9791827at2"/>
<dbReference type="InterPro" id="IPR029465">
    <property type="entry name" value="ATPgrasp_TupA"/>
</dbReference>
<dbReference type="STRING" id="1836467.BTR34_12165"/>
<name>A0A1B7ZCE6_9FLAO</name>
<evidence type="ECO:0000313" key="1">
    <source>
        <dbReference type="EMBL" id="OBR40580.1"/>
    </source>
</evidence>
<gene>
    <name evidence="1" type="ORF">A9200_15825</name>
</gene>
<sequence length="294" mass="35403">MNTNERKYKTNFKRFLLKCLRKCTTDKLYYQIRYYYTFKRPLNLKKPDTLMATIIWQNLYDRAPIYTELVDKYAVRVYVEEKIGAQYLNDLYGVYDTVTEVDFETLPQQFVLKGTHGADMILICKNKADFDIDGAKRKMDTWLKTNFYQLWGEHAYNHVPPRIICEQFLANENENALVDYKFHCFHGEPKHIQIDRNRFIDHTLNFYDLEWNRLPFGLWYPQSEKDLPRPKNLNVMVDLARKLARNFKFVRVDFYNIEGRIYFGEMTFYPCNGFGVFTPPEKDFEFGSWLNSRE</sequence>
<evidence type="ECO:0008006" key="3">
    <source>
        <dbReference type="Google" id="ProtNLM"/>
    </source>
</evidence>
<dbReference type="Pfam" id="PF14305">
    <property type="entry name" value="ATPgrasp_TupA"/>
    <property type="match status" value="1"/>
</dbReference>
<dbReference type="EMBL" id="LZFP01000007">
    <property type="protein sequence ID" value="OBR40580.1"/>
    <property type="molecule type" value="Genomic_DNA"/>
</dbReference>
<dbReference type="AlphaFoldDB" id="A0A1B7ZCE6"/>
<reference evidence="2" key="1">
    <citation type="submission" date="2016-06" db="EMBL/GenBank/DDBJ databases">
        <authorList>
            <person name="Zhan P."/>
        </authorList>
    </citation>
    <scope>NUCLEOTIDE SEQUENCE [LARGE SCALE GENOMIC DNA]</scope>
    <source>
        <strain evidence="2">T28</strain>
    </source>
</reference>
<proteinExistence type="predicted"/>
<keyword evidence="2" id="KW-1185">Reference proteome</keyword>
<comment type="caution">
    <text evidence="1">The sequence shown here is derived from an EMBL/GenBank/DDBJ whole genome shotgun (WGS) entry which is preliminary data.</text>
</comment>
<dbReference type="Proteomes" id="UP000092164">
    <property type="component" value="Unassembled WGS sequence"/>
</dbReference>
<dbReference type="KEGG" id="mart:BTR34_12165"/>
<evidence type="ECO:0000313" key="2">
    <source>
        <dbReference type="Proteomes" id="UP000092164"/>
    </source>
</evidence>
<organism evidence="1 2">
    <name type="scientific">Maribacter hydrothermalis</name>
    <dbReference type="NCBI Taxonomy" id="1836467"/>
    <lineage>
        <taxon>Bacteria</taxon>
        <taxon>Pseudomonadati</taxon>
        <taxon>Bacteroidota</taxon>
        <taxon>Flavobacteriia</taxon>
        <taxon>Flavobacteriales</taxon>
        <taxon>Flavobacteriaceae</taxon>
        <taxon>Maribacter</taxon>
    </lineage>
</organism>